<dbReference type="PANTHER" id="PTHR43540">
    <property type="entry name" value="PEROXYUREIDOACRYLATE/UREIDOACRYLATE AMIDOHYDROLASE-RELATED"/>
    <property type="match status" value="1"/>
</dbReference>
<dbReference type="EMBL" id="BMHF01000010">
    <property type="protein sequence ID" value="GGA42391.1"/>
    <property type="molecule type" value="Genomic_DNA"/>
</dbReference>
<accession>A0ABQ1GF95</accession>
<keyword evidence="2" id="KW-0378">Hydrolase</keyword>
<dbReference type="PANTHER" id="PTHR43540:SF14">
    <property type="entry name" value="ISOCHORISMATASE"/>
    <property type="match status" value="1"/>
</dbReference>
<gene>
    <name evidence="4" type="ORF">GCM10010917_29600</name>
</gene>
<dbReference type="CDD" id="cd01014">
    <property type="entry name" value="nicotinamidase_related"/>
    <property type="match status" value="1"/>
</dbReference>
<dbReference type="SUPFAM" id="SSF52499">
    <property type="entry name" value="Isochorismatase-like hydrolases"/>
    <property type="match status" value="1"/>
</dbReference>
<dbReference type="RefSeq" id="WP_094094544.1">
    <property type="nucleotide sequence ID" value="NZ_BMHF01000010.1"/>
</dbReference>
<evidence type="ECO:0000313" key="5">
    <source>
        <dbReference type="Proteomes" id="UP000609323"/>
    </source>
</evidence>
<dbReference type="InterPro" id="IPR050272">
    <property type="entry name" value="Isochorismatase-like_hydrls"/>
</dbReference>
<evidence type="ECO:0000313" key="4">
    <source>
        <dbReference type="EMBL" id="GGA42391.1"/>
    </source>
</evidence>
<name>A0ABQ1GF95_9BACL</name>
<organism evidence="4 5">
    <name type="scientific">Paenibacillus physcomitrellae</name>
    <dbReference type="NCBI Taxonomy" id="1619311"/>
    <lineage>
        <taxon>Bacteria</taxon>
        <taxon>Bacillati</taxon>
        <taxon>Bacillota</taxon>
        <taxon>Bacilli</taxon>
        <taxon>Bacillales</taxon>
        <taxon>Paenibacillaceae</taxon>
        <taxon>Paenibacillus</taxon>
    </lineage>
</organism>
<sequence>MSKAVIVIDVQEAFFENPSCLLHEKEQLVRNINALIEQARRQAVPVVFIQHTEYENPDDEFLIDTPDWQLHRGLNRLESDPVIRKSTPDSFHETDLADYLREQGIDQLIFAGAQTDFCINATIRRAHTLGYKDNILLKDGHSTVVNSVPSAAQIIEDHEQSWGGLVAIKPLREIEL</sequence>
<protein>
    <submittedName>
        <fullName evidence="4">Isochorismatase</fullName>
    </submittedName>
</protein>
<dbReference type="InterPro" id="IPR000868">
    <property type="entry name" value="Isochorismatase-like_dom"/>
</dbReference>
<evidence type="ECO:0000256" key="2">
    <source>
        <dbReference type="ARBA" id="ARBA00022801"/>
    </source>
</evidence>
<reference evidence="5" key="1">
    <citation type="journal article" date="2019" name="Int. J. Syst. Evol. Microbiol.">
        <title>The Global Catalogue of Microorganisms (GCM) 10K type strain sequencing project: providing services to taxonomists for standard genome sequencing and annotation.</title>
        <authorList>
            <consortium name="The Broad Institute Genomics Platform"/>
            <consortium name="The Broad Institute Genome Sequencing Center for Infectious Disease"/>
            <person name="Wu L."/>
            <person name="Ma J."/>
        </authorList>
    </citation>
    <scope>NUCLEOTIDE SEQUENCE [LARGE SCALE GENOMIC DNA]</scope>
    <source>
        <strain evidence="5">CGMCC 1.15044</strain>
    </source>
</reference>
<comment type="similarity">
    <text evidence="1">Belongs to the isochorismatase family.</text>
</comment>
<dbReference type="Gene3D" id="3.40.50.850">
    <property type="entry name" value="Isochorismatase-like"/>
    <property type="match status" value="1"/>
</dbReference>
<keyword evidence="5" id="KW-1185">Reference proteome</keyword>
<evidence type="ECO:0000259" key="3">
    <source>
        <dbReference type="Pfam" id="PF00857"/>
    </source>
</evidence>
<feature type="domain" description="Isochorismatase-like" evidence="3">
    <location>
        <begin position="4"/>
        <end position="143"/>
    </location>
</feature>
<dbReference type="Proteomes" id="UP000609323">
    <property type="component" value="Unassembled WGS sequence"/>
</dbReference>
<dbReference type="Pfam" id="PF00857">
    <property type="entry name" value="Isochorismatase"/>
    <property type="match status" value="1"/>
</dbReference>
<comment type="caution">
    <text evidence="4">The sequence shown here is derived from an EMBL/GenBank/DDBJ whole genome shotgun (WGS) entry which is preliminary data.</text>
</comment>
<proteinExistence type="inferred from homology"/>
<evidence type="ECO:0000256" key="1">
    <source>
        <dbReference type="ARBA" id="ARBA00006336"/>
    </source>
</evidence>
<dbReference type="InterPro" id="IPR036380">
    <property type="entry name" value="Isochorismatase-like_sf"/>
</dbReference>